<dbReference type="KEGG" id="beo:BEH_17770"/>
<dbReference type="AlphaFoldDB" id="A0A0H4KZK1"/>
<keyword evidence="1" id="KW-0472">Membrane</keyword>
<sequence>MFIAIVLAILFSVLSFINANKLISLKDDVPLKGLAFQTKILMITPIVALIILSAVIFNFHSLYRERIPHALLVLSMWMLMTNALFIYRNIKGKNLNLMTTVILGAMSFFAAIYLTPLDRYDILFNSHYYIIPSAIIVVFIAITYLNLIRIRKVYLPRKI</sequence>
<reference evidence="3" key="2">
    <citation type="submission" date="2015-06" db="EMBL/GenBank/DDBJ databases">
        <title>Genome Sequence of Bacillus endophyticus and Analysis of its Companion Mechanism in the Ketogulonigenium vulgare-Bacillus strain Consortium.</title>
        <authorList>
            <person name="Jia N."/>
            <person name="Du J."/>
            <person name="Ding M.-Z."/>
            <person name="Gao F."/>
            <person name="Yuan Y.-J."/>
        </authorList>
    </citation>
    <scope>NUCLEOTIDE SEQUENCE [LARGE SCALE GENOMIC DNA]</scope>
    <source>
        <strain evidence="3">Hbe603</strain>
    </source>
</reference>
<feature type="transmembrane region" description="Helical" evidence="1">
    <location>
        <begin position="128"/>
        <end position="148"/>
    </location>
</feature>
<feature type="transmembrane region" description="Helical" evidence="1">
    <location>
        <begin position="96"/>
        <end position="116"/>
    </location>
</feature>
<dbReference type="EMBL" id="CP011974">
    <property type="protein sequence ID" value="AKO93758.1"/>
    <property type="molecule type" value="Genomic_DNA"/>
</dbReference>
<dbReference type="PATRIC" id="fig|135735.6.peg.3782"/>
<evidence type="ECO:0000313" key="2">
    <source>
        <dbReference type="EMBL" id="AKO93758.1"/>
    </source>
</evidence>
<accession>A0A0H4KZK1</accession>
<feature type="transmembrane region" description="Helical" evidence="1">
    <location>
        <begin position="71"/>
        <end position="90"/>
    </location>
</feature>
<evidence type="ECO:0000256" key="1">
    <source>
        <dbReference type="SAM" id="Phobius"/>
    </source>
</evidence>
<protein>
    <submittedName>
        <fullName evidence="2">Uncharacterized protein</fullName>
    </submittedName>
</protein>
<dbReference type="Proteomes" id="UP000036202">
    <property type="component" value="Chromosome"/>
</dbReference>
<keyword evidence="1" id="KW-1133">Transmembrane helix</keyword>
<keyword evidence="1" id="KW-0812">Transmembrane</keyword>
<reference evidence="2 3" key="1">
    <citation type="journal article" date="2015" name="PLoS ONE">
        <title>Genome Sequence of Bacillus endophyticus and Analysis of Its Companion Mechanism in the Ketogulonigenium vulgare-Bacillus Strain Consortium.</title>
        <authorList>
            <person name="Jia N."/>
            <person name="Du J."/>
            <person name="Ding M.Z."/>
            <person name="Gao F."/>
            <person name="Yuan Y.J."/>
        </authorList>
    </citation>
    <scope>NUCLEOTIDE SEQUENCE [LARGE SCALE GENOMIC DNA]</scope>
    <source>
        <strain evidence="2 3">Hbe603</strain>
    </source>
</reference>
<gene>
    <name evidence="2" type="ORF">BEH_17770</name>
</gene>
<keyword evidence="3" id="KW-1185">Reference proteome</keyword>
<name>A0A0H4KZK1_9BACI</name>
<organism evidence="2 3">
    <name type="scientific">Priestia filamentosa</name>
    <dbReference type="NCBI Taxonomy" id="1402861"/>
    <lineage>
        <taxon>Bacteria</taxon>
        <taxon>Bacillati</taxon>
        <taxon>Bacillota</taxon>
        <taxon>Bacilli</taxon>
        <taxon>Bacillales</taxon>
        <taxon>Bacillaceae</taxon>
        <taxon>Priestia</taxon>
    </lineage>
</organism>
<proteinExistence type="predicted"/>
<feature type="transmembrane region" description="Helical" evidence="1">
    <location>
        <begin position="35"/>
        <end position="59"/>
    </location>
</feature>
<evidence type="ECO:0000313" key="3">
    <source>
        <dbReference type="Proteomes" id="UP000036202"/>
    </source>
</evidence>
<dbReference type="RefSeq" id="WP_040056620.1">
    <property type="nucleotide sequence ID" value="NZ_CP011974.1"/>
</dbReference>